<organism evidence="3 4">
    <name type="scientific">Lysobacter hankyongensis</name>
    <dbReference type="NCBI Taxonomy" id="1176535"/>
    <lineage>
        <taxon>Bacteria</taxon>
        <taxon>Pseudomonadati</taxon>
        <taxon>Pseudomonadota</taxon>
        <taxon>Gammaproteobacteria</taxon>
        <taxon>Lysobacterales</taxon>
        <taxon>Lysobacteraceae</taxon>
        <taxon>Lysobacter</taxon>
    </lineage>
</organism>
<dbReference type="RefSeq" id="WP_345303697.1">
    <property type="nucleotide sequence ID" value="NZ_BAABJE010000014.1"/>
</dbReference>
<gene>
    <name evidence="3" type="ORF">GCM10023307_25250</name>
</gene>
<sequence length="134" mass="14420">MKNIGMHALSSTLGLALALGAAAEVQAAATANFQGLCNWNAGFTQYTCSFDARRPASSPSACPGSYVWKYFWDFDDGSTLFTGSPLVSHTFPDRADRVVGLRVICWNGEIADRLRHVCSTVGTPGCIQINGNWN</sequence>
<feature type="domain" description="PKD" evidence="2">
    <location>
        <begin position="70"/>
        <end position="103"/>
    </location>
</feature>
<feature type="signal peptide" evidence="1">
    <location>
        <begin position="1"/>
        <end position="27"/>
    </location>
</feature>
<feature type="chain" id="PRO_5046926736" description="PKD domain-containing protein" evidence="1">
    <location>
        <begin position="28"/>
        <end position="134"/>
    </location>
</feature>
<protein>
    <recommendedName>
        <fullName evidence="2">PKD domain-containing protein</fullName>
    </recommendedName>
</protein>
<keyword evidence="1" id="KW-0732">Signal</keyword>
<evidence type="ECO:0000313" key="3">
    <source>
        <dbReference type="EMBL" id="GAA4798169.1"/>
    </source>
</evidence>
<dbReference type="InterPro" id="IPR000601">
    <property type="entry name" value="PKD_dom"/>
</dbReference>
<evidence type="ECO:0000256" key="1">
    <source>
        <dbReference type="SAM" id="SignalP"/>
    </source>
</evidence>
<evidence type="ECO:0000313" key="4">
    <source>
        <dbReference type="Proteomes" id="UP001499959"/>
    </source>
</evidence>
<dbReference type="SUPFAM" id="SSF49299">
    <property type="entry name" value="PKD domain"/>
    <property type="match status" value="1"/>
</dbReference>
<keyword evidence="4" id="KW-1185">Reference proteome</keyword>
<dbReference type="InterPro" id="IPR035986">
    <property type="entry name" value="PKD_dom_sf"/>
</dbReference>
<dbReference type="EMBL" id="BAABJE010000014">
    <property type="protein sequence ID" value="GAA4798169.1"/>
    <property type="molecule type" value="Genomic_DNA"/>
</dbReference>
<name>A0ABP9BSX4_9GAMM</name>
<dbReference type="Proteomes" id="UP001499959">
    <property type="component" value="Unassembled WGS sequence"/>
</dbReference>
<evidence type="ECO:0000259" key="2">
    <source>
        <dbReference type="PROSITE" id="PS50093"/>
    </source>
</evidence>
<dbReference type="PROSITE" id="PS50093">
    <property type="entry name" value="PKD"/>
    <property type="match status" value="1"/>
</dbReference>
<comment type="caution">
    <text evidence="3">The sequence shown here is derived from an EMBL/GenBank/DDBJ whole genome shotgun (WGS) entry which is preliminary data.</text>
</comment>
<reference evidence="4" key="1">
    <citation type="journal article" date="2019" name="Int. J. Syst. Evol. Microbiol.">
        <title>The Global Catalogue of Microorganisms (GCM) 10K type strain sequencing project: providing services to taxonomists for standard genome sequencing and annotation.</title>
        <authorList>
            <consortium name="The Broad Institute Genomics Platform"/>
            <consortium name="The Broad Institute Genome Sequencing Center for Infectious Disease"/>
            <person name="Wu L."/>
            <person name="Ma J."/>
        </authorList>
    </citation>
    <scope>NUCLEOTIDE SEQUENCE [LARGE SCALE GENOMIC DNA]</scope>
    <source>
        <strain evidence="4">JCM 18204</strain>
    </source>
</reference>
<dbReference type="Gene3D" id="2.60.40.10">
    <property type="entry name" value="Immunoglobulins"/>
    <property type="match status" value="1"/>
</dbReference>
<proteinExistence type="predicted"/>
<accession>A0ABP9BSX4</accession>
<dbReference type="InterPro" id="IPR013783">
    <property type="entry name" value="Ig-like_fold"/>
</dbReference>